<evidence type="ECO:0000256" key="1">
    <source>
        <dbReference type="ARBA" id="ARBA00022729"/>
    </source>
</evidence>
<protein>
    <recommendedName>
        <fullName evidence="6">FG-GAP repeat protein</fullName>
    </recommendedName>
</protein>
<dbReference type="RefSeq" id="WP_341406464.1">
    <property type="nucleotide sequence ID" value="NZ_JBBUKT010000008.1"/>
</dbReference>
<name>A0ABU9AY66_9BACT</name>
<keyword evidence="5" id="KW-1185">Reference proteome</keyword>
<evidence type="ECO:0000256" key="3">
    <source>
        <dbReference type="ARBA" id="ARBA00023180"/>
    </source>
</evidence>
<dbReference type="InterPro" id="IPR028994">
    <property type="entry name" value="Integrin_alpha_N"/>
</dbReference>
<reference evidence="4 5" key="1">
    <citation type="submission" date="2024-04" db="EMBL/GenBank/DDBJ databases">
        <title>Luteolibacter sp. isolated from soil.</title>
        <authorList>
            <person name="An J."/>
        </authorList>
    </citation>
    <scope>NUCLEOTIDE SEQUENCE [LARGE SCALE GENOMIC DNA]</scope>
    <source>
        <strain evidence="4 5">Y139</strain>
    </source>
</reference>
<dbReference type="EMBL" id="JBBUKT010000008">
    <property type="protein sequence ID" value="MEK7952708.1"/>
    <property type="molecule type" value="Genomic_DNA"/>
</dbReference>
<dbReference type="Gene3D" id="2.130.10.130">
    <property type="entry name" value="Integrin alpha, N-terminal"/>
    <property type="match status" value="2"/>
</dbReference>
<dbReference type="Gene3D" id="2.60.40.10">
    <property type="entry name" value="Immunoglobulins"/>
    <property type="match status" value="1"/>
</dbReference>
<dbReference type="InterPro" id="IPR013517">
    <property type="entry name" value="FG-GAP"/>
</dbReference>
<dbReference type="PANTHER" id="PTHR36220:SF1">
    <property type="entry name" value="GAMMA TUBULIN COMPLEX COMPONENT C-TERMINAL DOMAIN-CONTAINING PROTEIN"/>
    <property type="match status" value="1"/>
</dbReference>
<evidence type="ECO:0008006" key="6">
    <source>
        <dbReference type="Google" id="ProtNLM"/>
    </source>
</evidence>
<dbReference type="Pfam" id="PF14312">
    <property type="entry name" value="FG-GAP_2"/>
    <property type="match status" value="7"/>
</dbReference>
<accession>A0ABU9AY66</accession>
<dbReference type="Proteomes" id="UP001371305">
    <property type="component" value="Unassembled WGS sequence"/>
</dbReference>
<keyword evidence="2" id="KW-0677">Repeat</keyword>
<dbReference type="PANTHER" id="PTHR36220">
    <property type="entry name" value="UNNAMED PRODUCT"/>
    <property type="match status" value="1"/>
</dbReference>
<sequence>MTPSELLLLCLSPLLLAPETQAQSPGVQSGGKPAELRSSDWREIRAAREAARHAIVPEADSGFRAPNPGQEWQAKFDASGFTVTPDHGTWTWGLELSGAARGAIEAKGGSITHRRDDRITEWFVNDRHGLQQGWTIREPAAKGALCLQLRVRGGLKPQLDPDRLGVAFQDAHGENAVTYRGLKAWDADGRDLPASFTLKGASQLVLTVDDAGARYPVTIDPIAQQAYVKASNTESEDGFGTSVAVSGNTVVVGAPLESSNATGVNGNAFNNNAPASGAAYVFVRNGETWSQQAYLKASNTGDGDGFGWSVTISNNTIVVGAYQEDSNATAINGSGSNNSASAAGAAYVFTRSGTTWTQQAYLKASNSGAGDLFGSVVALAGDTAVVGANRESSQATGINGDASNNAAYASGAAYVFVRSGNTWTQQAYVKASDTAAGAEFGSSLGISGESMVVGSPLAAGGAGAVYVFVRSGTVWSQQARLQASNSAASSWFGQAVGISGDTVVAGAPGEASNATGVNGNQANTSAQDAGAAYAFTRTGVTWTQQAYLKASNTAASDGFGRTVSLEGSALLVGAPGEDSAATGMDGNQADNTAASSGAAYAFSRVNGSWSQYSYLKASNTGAGDEFGKSLAMANGIVVVGAARESSNALGIQGLQSNNSALWSGAAYLFTIPVLGVPEIAMWHQTTELFDAGAGVTFEPVISGTSLSCTLKIRNIGSETLLRGTPVITGPDAARFSVNFTGLPTDFASGQEGTLVVTFTAPSIATYHATLEIPSNDADESPFEVPFTATMMAAADLYPAWAAGEGLTGPAAQSTAIPFQDSVPNLLKYAFNLDGDRADTRCLIPGTGTVGLPAFRLVGSGAQAVLRVEYLRRIGSGLTYTPKASTSVSPGSFVPMVGTVTVTPVSPGWERVIMSEPRNPAITPRVFGIVEVTLP</sequence>
<gene>
    <name evidence="4" type="ORF">WKV53_19495</name>
</gene>
<keyword evidence="1" id="KW-0732">Signal</keyword>
<dbReference type="InterPro" id="IPR013783">
    <property type="entry name" value="Ig-like_fold"/>
</dbReference>
<evidence type="ECO:0000313" key="4">
    <source>
        <dbReference type="EMBL" id="MEK7952708.1"/>
    </source>
</evidence>
<dbReference type="SMART" id="SM00191">
    <property type="entry name" value="Int_alpha"/>
    <property type="match status" value="4"/>
</dbReference>
<dbReference type="InterPro" id="IPR013519">
    <property type="entry name" value="Int_alpha_beta-p"/>
</dbReference>
<comment type="caution">
    <text evidence="4">The sequence shown here is derived from an EMBL/GenBank/DDBJ whole genome shotgun (WGS) entry which is preliminary data.</text>
</comment>
<organism evidence="4 5">
    <name type="scientific">Luteolibacter soli</name>
    <dbReference type="NCBI Taxonomy" id="3135280"/>
    <lineage>
        <taxon>Bacteria</taxon>
        <taxon>Pseudomonadati</taxon>
        <taxon>Verrucomicrobiota</taxon>
        <taxon>Verrucomicrobiia</taxon>
        <taxon>Verrucomicrobiales</taxon>
        <taxon>Verrucomicrobiaceae</taxon>
        <taxon>Luteolibacter</taxon>
    </lineage>
</organism>
<keyword evidence="3" id="KW-0325">Glycoprotein</keyword>
<evidence type="ECO:0000313" key="5">
    <source>
        <dbReference type="Proteomes" id="UP001371305"/>
    </source>
</evidence>
<proteinExistence type="predicted"/>
<evidence type="ECO:0000256" key="2">
    <source>
        <dbReference type="ARBA" id="ARBA00022737"/>
    </source>
</evidence>